<organism evidence="2 3">
    <name type="scientific">Apodospora peruviana</name>
    <dbReference type="NCBI Taxonomy" id="516989"/>
    <lineage>
        <taxon>Eukaryota</taxon>
        <taxon>Fungi</taxon>
        <taxon>Dikarya</taxon>
        <taxon>Ascomycota</taxon>
        <taxon>Pezizomycotina</taxon>
        <taxon>Sordariomycetes</taxon>
        <taxon>Sordariomycetidae</taxon>
        <taxon>Sordariales</taxon>
        <taxon>Lasiosphaeriaceae</taxon>
        <taxon>Apodospora</taxon>
    </lineage>
</organism>
<comment type="caution">
    <text evidence="2">The sequence shown here is derived from an EMBL/GenBank/DDBJ whole genome shotgun (WGS) entry which is preliminary data.</text>
</comment>
<reference evidence="2" key="2">
    <citation type="submission" date="2023-06" db="EMBL/GenBank/DDBJ databases">
        <authorList>
            <consortium name="Lawrence Berkeley National Laboratory"/>
            <person name="Haridas S."/>
            <person name="Hensen N."/>
            <person name="Bonometti L."/>
            <person name="Westerberg I."/>
            <person name="Brannstrom I.O."/>
            <person name="Guillou S."/>
            <person name="Cros-Aarteil S."/>
            <person name="Calhoun S."/>
            <person name="Kuo A."/>
            <person name="Mondo S."/>
            <person name="Pangilinan J."/>
            <person name="Riley R."/>
            <person name="Labutti K."/>
            <person name="Andreopoulos B."/>
            <person name="Lipzen A."/>
            <person name="Chen C."/>
            <person name="Yanf M."/>
            <person name="Daum C."/>
            <person name="Ng V."/>
            <person name="Clum A."/>
            <person name="Steindorff A."/>
            <person name="Ohm R."/>
            <person name="Martin F."/>
            <person name="Silar P."/>
            <person name="Natvig D."/>
            <person name="Lalanne C."/>
            <person name="Gautier V."/>
            <person name="Ament-Velasquez S.L."/>
            <person name="Kruys A."/>
            <person name="Hutchinson M.I."/>
            <person name="Powell A.J."/>
            <person name="Barry K."/>
            <person name="Miller A.N."/>
            <person name="Grigoriev I.V."/>
            <person name="Debuchy R."/>
            <person name="Gladieux P."/>
            <person name="Thoren M.H."/>
            <person name="Johannesson H."/>
        </authorList>
    </citation>
    <scope>NUCLEOTIDE SEQUENCE</scope>
    <source>
        <strain evidence="2">CBS 118394</strain>
    </source>
</reference>
<feature type="region of interest" description="Disordered" evidence="1">
    <location>
        <begin position="1"/>
        <end position="48"/>
    </location>
</feature>
<dbReference type="Gene3D" id="3.40.30.10">
    <property type="entry name" value="Glutaredoxin"/>
    <property type="match status" value="1"/>
</dbReference>
<dbReference type="AlphaFoldDB" id="A0AAE0HVS8"/>
<dbReference type="Proteomes" id="UP001283341">
    <property type="component" value="Unassembled WGS sequence"/>
</dbReference>
<dbReference type="EMBL" id="JAUEDM010000007">
    <property type="protein sequence ID" value="KAK3313469.1"/>
    <property type="molecule type" value="Genomic_DNA"/>
</dbReference>
<evidence type="ECO:0000256" key="1">
    <source>
        <dbReference type="SAM" id="MobiDB-lite"/>
    </source>
</evidence>
<evidence type="ECO:0000313" key="2">
    <source>
        <dbReference type="EMBL" id="KAK3313469.1"/>
    </source>
</evidence>
<protein>
    <submittedName>
        <fullName evidence="2">Uncharacterized protein</fullName>
    </submittedName>
</protein>
<proteinExistence type="predicted"/>
<gene>
    <name evidence="2" type="ORF">B0H66DRAFT_606727</name>
</gene>
<name>A0AAE0HVS8_9PEZI</name>
<feature type="compositionally biased region" description="Polar residues" evidence="1">
    <location>
        <begin position="10"/>
        <end position="21"/>
    </location>
</feature>
<reference evidence="2" key="1">
    <citation type="journal article" date="2023" name="Mol. Phylogenet. Evol.">
        <title>Genome-scale phylogeny and comparative genomics of the fungal order Sordariales.</title>
        <authorList>
            <person name="Hensen N."/>
            <person name="Bonometti L."/>
            <person name="Westerberg I."/>
            <person name="Brannstrom I.O."/>
            <person name="Guillou S."/>
            <person name="Cros-Aarteil S."/>
            <person name="Calhoun S."/>
            <person name="Haridas S."/>
            <person name="Kuo A."/>
            <person name="Mondo S."/>
            <person name="Pangilinan J."/>
            <person name="Riley R."/>
            <person name="LaButti K."/>
            <person name="Andreopoulos B."/>
            <person name="Lipzen A."/>
            <person name="Chen C."/>
            <person name="Yan M."/>
            <person name="Daum C."/>
            <person name="Ng V."/>
            <person name="Clum A."/>
            <person name="Steindorff A."/>
            <person name="Ohm R.A."/>
            <person name="Martin F."/>
            <person name="Silar P."/>
            <person name="Natvig D.O."/>
            <person name="Lalanne C."/>
            <person name="Gautier V."/>
            <person name="Ament-Velasquez S.L."/>
            <person name="Kruys A."/>
            <person name="Hutchinson M.I."/>
            <person name="Powell A.J."/>
            <person name="Barry K."/>
            <person name="Miller A.N."/>
            <person name="Grigoriev I.V."/>
            <person name="Debuchy R."/>
            <person name="Gladieux P."/>
            <person name="Hiltunen Thoren M."/>
            <person name="Johannesson H."/>
        </authorList>
    </citation>
    <scope>NUCLEOTIDE SEQUENCE</scope>
    <source>
        <strain evidence="2">CBS 118394</strain>
    </source>
</reference>
<dbReference type="Pfam" id="PF13911">
    <property type="entry name" value="AhpC-TSA_2"/>
    <property type="match status" value="1"/>
</dbReference>
<sequence>MASLIRTAGTRLSQELQSRQSPPDPPERQIAPAPKVGDRAPQSSPDIAFPTSKPVIIVFLRHCGDAFAEKTFNKLTAFSVKHPSIKCIAVSHSSQSATDKWVIDVGGEWEVEVLVDPERNLYAQWGLGLGSTWQVMGPSQVINAYRLGTDEGIWGQVVEGDESGNKWQMGGAFAVDCSGAVRWVHIGGNASDIPDFEEGRKALEDAKKVDHERNGLA</sequence>
<keyword evidence="3" id="KW-1185">Reference proteome</keyword>
<dbReference type="InterPro" id="IPR032801">
    <property type="entry name" value="PXL2A/B/C"/>
</dbReference>
<dbReference type="PANTHER" id="PTHR42336">
    <property type="entry name" value="THIOREDOXIN DOMAIN-CONTAINING PROTEIN-RELATED"/>
    <property type="match status" value="1"/>
</dbReference>
<dbReference type="PANTHER" id="PTHR42336:SF2">
    <property type="entry name" value="THIOREDOXIN DOMAIN-CONTAINING PROTEIN"/>
    <property type="match status" value="1"/>
</dbReference>
<accession>A0AAE0HVS8</accession>
<evidence type="ECO:0000313" key="3">
    <source>
        <dbReference type="Proteomes" id="UP001283341"/>
    </source>
</evidence>